<dbReference type="OrthoDB" id="7844074at2"/>
<dbReference type="SUPFAM" id="SSF54427">
    <property type="entry name" value="NTF2-like"/>
    <property type="match status" value="1"/>
</dbReference>
<dbReference type="Pfam" id="PF12680">
    <property type="entry name" value="SnoaL_2"/>
    <property type="match status" value="1"/>
</dbReference>
<name>A0A0H5DBM7_9RHOB</name>
<dbReference type="InterPro" id="IPR037401">
    <property type="entry name" value="SnoaL-like"/>
</dbReference>
<feature type="domain" description="SnoaL-like" evidence="2">
    <location>
        <begin position="11"/>
        <end position="109"/>
    </location>
</feature>
<feature type="region of interest" description="Disordered" evidence="1">
    <location>
        <begin position="145"/>
        <end position="165"/>
    </location>
</feature>
<keyword evidence="4" id="KW-1185">Reference proteome</keyword>
<dbReference type="AlphaFoldDB" id="A0A0H5DBM7"/>
<evidence type="ECO:0000313" key="3">
    <source>
        <dbReference type="EMBL" id="CRL11180.1"/>
    </source>
</evidence>
<accession>A0A0H5DBM7</accession>
<dbReference type="EMBL" id="CVRL01000025">
    <property type="protein sequence ID" value="CRL11180.1"/>
    <property type="molecule type" value="Genomic_DNA"/>
</dbReference>
<dbReference type="STRING" id="481446.NIT7645_01130"/>
<protein>
    <submittedName>
        <fullName evidence="3">SnoaL-like domain protein</fullName>
    </submittedName>
</protein>
<organism evidence="3 4">
    <name type="scientific">Phaeobacter italicus</name>
    <dbReference type="NCBI Taxonomy" id="481446"/>
    <lineage>
        <taxon>Bacteria</taxon>
        <taxon>Pseudomonadati</taxon>
        <taxon>Pseudomonadota</taxon>
        <taxon>Alphaproteobacteria</taxon>
        <taxon>Rhodobacterales</taxon>
        <taxon>Roseobacteraceae</taxon>
        <taxon>Phaeobacter</taxon>
    </lineage>
</organism>
<reference evidence="3 4" key="1">
    <citation type="submission" date="2015-05" db="EMBL/GenBank/DDBJ databases">
        <authorList>
            <person name="Rodrigo-Torres Lidia"/>
            <person name="Arahal R.David."/>
        </authorList>
    </citation>
    <scope>NUCLEOTIDE SEQUENCE [LARGE SCALE GENOMIC DNA]</scope>
    <source>
        <strain evidence="3 4">CECT 7321</strain>
    </source>
</reference>
<dbReference type="RefSeq" id="WP_008562526.1">
    <property type="nucleotide sequence ID" value="NZ_CVQZ01000009.1"/>
</dbReference>
<evidence type="ECO:0000313" key="4">
    <source>
        <dbReference type="Proteomes" id="UP000043764"/>
    </source>
</evidence>
<dbReference type="Gene3D" id="3.10.450.50">
    <property type="match status" value="1"/>
</dbReference>
<proteinExistence type="predicted"/>
<gene>
    <name evidence="3" type="ORF">NIT7321_02031</name>
</gene>
<sequence>MKNHERLYTWFHDVWINGRTELIEPMFHPDLNMKGPLHGAVTAAEDYAEVVMTLKARLTGLELEKTHGLDDGNLSCVRIHVTGTGFGGAGPLDYFGVLVVEFKDGQIRDFLSNFDYVTMLEQLGQLPPECLPICMTGERLIWASDAGKSGSSPDDERAQTPAQRT</sequence>
<dbReference type="Proteomes" id="UP000043764">
    <property type="component" value="Unassembled WGS sequence"/>
</dbReference>
<evidence type="ECO:0000259" key="2">
    <source>
        <dbReference type="Pfam" id="PF12680"/>
    </source>
</evidence>
<dbReference type="InterPro" id="IPR032710">
    <property type="entry name" value="NTF2-like_dom_sf"/>
</dbReference>
<evidence type="ECO:0000256" key="1">
    <source>
        <dbReference type="SAM" id="MobiDB-lite"/>
    </source>
</evidence>